<protein>
    <submittedName>
        <fullName evidence="1">Helicase 2</fullName>
    </submittedName>
</protein>
<organism evidence="1 2">
    <name type="scientific">Crangon crangon nudivirus</name>
    <dbReference type="NCBI Taxonomy" id="2880838"/>
    <lineage>
        <taxon>Viruses</taxon>
        <taxon>Viruses incertae sedis</taxon>
        <taxon>Naldaviricetes</taxon>
        <taxon>Lefavirales</taxon>
        <taxon>Nudiviridae</taxon>
        <taxon>Gammanudivirus</taxon>
        <taxon>Gammanudivirus cracrangonis</taxon>
    </lineage>
</organism>
<proteinExistence type="predicted"/>
<dbReference type="Gene3D" id="3.40.50.300">
    <property type="entry name" value="P-loop containing nucleotide triphosphate hydrolases"/>
    <property type="match status" value="1"/>
</dbReference>
<name>A0AAE8Y2F5_9VIRU</name>
<keyword evidence="1" id="KW-0347">Helicase</keyword>
<evidence type="ECO:0000313" key="1">
    <source>
        <dbReference type="EMBL" id="UBZ25562.1"/>
    </source>
</evidence>
<dbReference type="GO" id="GO:0004386">
    <property type="term" value="F:helicase activity"/>
    <property type="evidence" value="ECO:0007669"/>
    <property type="project" value="UniProtKB-KW"/>
</dbReference>
<accession>A0AAE8Y2F5</accession>
<reference evidence="1" key="1">
    <citation type="journal article" date="2021" name="Viruses">
        <title>Identification and Full Characterisation of Two Novel Crustacean Infecting Members of the Family Nudiviridae Provides Support for Two Subfamilies.</title>
        <authorList>
            <person name="Bateman K.S."/>
            <person name="Kerr R."/>
            <person name="Stentiford G.D."/>
            <person name="Bean T.P."/>
            <person name="Hooper C."/>
            <person name="Van Eynde B."/>
            <person name="Delbare D."/>
            <person name="Bojko J."/>
            <person name="Christiaens O."/>
            <person name="Taning C.N.T."/>
            <person name="Smagghe G."/>
            <person name="van Oers M.M."/>
            <person name="van Aerle R."/>
        </authorList>
    </citation>
    <scope>NUCLEOTIDE SEQUENCE</scope>
    <source>
        <strain evidence="1">AN1</strain>
    </source>
</reference>
<gene>
    <name evidence="1" type="ORF">CcNV_077</name>
</gene>
<dbReference type="InterPro" id="IPR027417">
    <property type="entry name" value="P-loop_NTPase"/>
</dbReference>
<evidence type="ECO:0000313" key="2">
    <source>
        <dbReference type="Proteomes" id="UP000831195"/>
    </source>
</evidence>
<dbReference type="Proteomes" id="UP000831195">
    <property type="component" value="Segment"/>
</dbReference>
<keyword evidence="2" id="KW-1185">Reference proteome</keyword>
<dbReference type="SUPFAM" id="SSF52540">
    <property type="entry name" value="P-loop containing nucleoside triphosphate hydrolases"/>
    <property type="match status" value="2"/>
</dbReference>
<sequence length="700" mass="79221">MIAYSPTSCVVYIFNMTESQVASYLNLLLKEEWSESAVAAVKLFVNFDSDNYDLEKVKDDFYAALQKKYPDFFNKAATSTSAPLVTAPAAVAEAVVAPVAVAAAPAPVPISPPPSTMPSCCTLLKTPRNNLIYSKLNSSQQEVFSNIHLQLSSSLDPHNNSKVLHPKILTLDAPAGTGKSFIIDAIGNTLNWTGTRAIVFSNMLVTVFTQSPNIMTNTTCKFIMNVFNVPYDIAIDMFSMEADCDILTRLHELTKDSVGLGDTRLLIVDEYSVLEPLFLATLIILAHKLCFNILFIGDRNQNNTIRSRSSNYQLLEKTSHVQFRLDIQMRIVEESYNKIMTKVQEIIATHDVGNGDVMNHDAFKSYIFNHLTAAFFSRDQLLEYIYLTDTHAKIRLRIKAIEKYCSERNIEYKQQCYTNSNKVPIYLPDSNGKFLPYLLLAVGMQYMWYRFKQPSCLVTLVAINTDSVVISLSNKTYAIDPVVLTSFSHGSCPREHFKWISQYVPKDIVIMQYPLRLAAFTYHSVQGLTIDNALLSIDIHCRTINAIYVALTRVTQKDQIAHIHTDNLMGLIYTKYKKDGYLYRFNTYTPEQKAKLKAGTYLNKDESLELLNHIRYGTPVTIHNIQTYTEREKYTSAAYGKRRISQKDYQIPKQVVSDIGSSMLELGNKVNFFVQHKATVYSEDYSANNLHALYNTIGSL</sequence>
<dbReference type="Pfam" id="PF13604">
    <property type="entry name" value="AAA_30"/>
    <property type="match status" value="1"/>
</dbReference>
<keyword evidence="1" id="KW-0547">Nucleotide-binding</keyword>
<dbReference type="EMBL" id="MZ311577">
    <property type="protein sequence ID" value="UBZ25562.1"/>
    <property type="molecule type" value="Genomic_DNA"/>
</dbReference>
<keyword evidence="1" id="KW-0378">Hydrolase</keyword>
<keyword evidence="1" id="KW-0067">ATP-binding</keyword>